<dbReference type="Gene3D" id="3.90.25.10">
    <property type="entry name" value="UDP-galactose 4-epimerase, domain 1"/>
    <property type="match status" value="1"/>
</dbReference>
<dbReference type="PANTHER" id="PTHR47706:SF1">
    <property type="entry name" value="CIPA-LIKE, PUTATIVE (AFU_ORTHOLOGUE AFUA_1G12460)-RELATED"/>
    <property type="match status" value="1"/>
</dbReference>
<dbReference type="InterPro" id="IPR051609">
    <property type="entry name" value="NmrA/Isoflavone_reductase-like"/>
</dbReference>
<dbReference type="CDD" id="cd05259">
    <property type="entry name" value="PCBER_SDR_a"/>
    <property type="match status" value="1"/>
</dbReference>
<organism evidence="5 6">
    <name type="scientific">Exophiala xenobiotica</name>
    <dbReference type="NCBI Taxonomy" id="348802"/>
    <lineage>
        <taxon>Eukaryota</taxon>
        <taxon>Fungi</taxon>
        <taxon>Dikarya</taxon>
        <taxon>Ascomycota</taxon>
        <taxon>Pezizomycotina</taxon>
        <taxon>Eurotiomycetes</taxon>
        <taxon>Chaetothyriomycetidae</taxon>
        <taxon>Chaetothyriales</taxon>
        <taxon>Herpotrichiellaceae</taxon>
        <taxon>Exophiala</taxon>
    </lineage>
</organism>
<proteinExistence type="predicted"/>
<dbReference type="OrthoDB" id="9974981at2759"/>
<keyword evidence="2" id="KW-0560">Oxidoreductase</keyword>
<dbReference type="Pfam" id="PF05368">
    <property type="entry name" value="NmrA"/>
    <property type="match status" value="1"/>
</dbReference>
<evidence type="ECO:0000313" key="6">
    <source>
        <dbReference type="Proteomes" id="UP000054342"/>
    </source>
</evidence>
<dbReference type="EMBL" id="KN847321">
    <property type="protein sequence ID" value="KIW53352.1"/>
    <property type="molecule type" value="Genomic_DNA"/>
</dbReference>
<evidence type="ECO:0000313" key="5">
    <source>
        <dbReference type="EMBL" id="KIW53352.1"/>
    </source>
</evidence>
<dbReference type="InterPro" id="IPR045312">
    <property type="entry name" value="PCBER-like"/>
</dbReference>
<dbReference type="PANTHER" id="PTHR47706">
    <property type="entry name" value="NMRA-LIKE FAMILY PROTEIN"/>
    <property type="match status" value="1"/>
</dbReference>
<keyword evidence="6" id="KW-1185">Reference proteome</keyword>
<evidence type="ECO:0000256" key="3">
    <source>
        <dbReference type="SAM" id="MobiDB-lite"/>
    </source>
</evidence>
<protein>
    <recommendedName>
        <fullName evidence="4">NmrA-like domain-containing protein</fullName>
    </recommendedName>
</protein>
<feature type="domain" description="NmrA-like" evidence="4">
    <location>
        <begin position="7"/>
        <end position="161"/>
    </location>
</feature>
<dbReference type="Proteomes" id="UP000054342">
    <property type="component" value="Unassembled WGS sequence"/>
</dbReference>
<keyword evidence="1" id="KW-0521">NADP</keyword>
<dbReference type="RefSeq" id="XP_013313936.1">
    <property type="nucleotide sequence ID" value="XM_013458482.1"/>
</dbReference>
<accession>A0A0D2CTI2</accession>
<dbReference type="Gene3D" id="3.40.50.720">
    <property type="entry name" value="NAD(P)-binding Rossmann-like Domain"/>
    <property type="match status" value="1"/>
</dbReference>
<dbReference type="GO" id="GO:0016491">
    <property type="term" value="F:oxidoreductase activity"/>
    <property type="evidence" value="ECO:0007669"/>
    <property type="project" value="UniProtKB-KW"/>
</dbReference>
<evidence type="ECO:0000256" key="2">
    <source>
        <dbReference type="ARBA" id="ARBA00023002"/>
    </source>
</evidence>
<feature type="region of interest" description="Disordered" evidence="3">
    <location>
        <begin position="45"/>
        <end position="69"/>
    </location>
</feature>
<dbReference type="STRING" id="348802.A0A0D2CTI2"/>
<gene>
    <name evidence="5" type="ORF">PV05_08932</name>
</gene>
<sequence>MSSPLHVALVGATGNLSPAILTQLLAAGSGFKVTILARVGSGSKVKAVPPTTSATSTSTASANTVSKTTGTASDSVTIKEVDYASHSSLVQALSSPPVDVVVCTLGWFPGFFETQKALIDASIEAGCVKRFLPSEFGNGANANVRKLPLLFNDKSRTQEYLVETVEKAAATVQKNNNKTDPGSEVLVPFSYTIINTGSFLDWQLELGFMVNLKDHTATLYDGGDVRCSATRMVTIGEAVVRVLHNLDATKDRHVFVHDAAITQNQLIGMAKKIDGNDKEWTTTSMSTADVERNAYKALEEGDFMSATLGFISRACWGQGFGQDFSDKLDNDLLGIPVTSEEEIESMMRDIMAKLL</sequence>
<name>A0A0D2CTI2_9EURO</name>
<dbReference type="InterPro" id="IPR036291">
    <property type="entry name" value="NAD(P)-bd_dom_sf"/>
</dbReference>
<dbReference type="InterPro" id="IPR008030">
    <property type="entry name" value="NmrA-like"/>
</dbReference>
<evidence type="ECO:0000259" key="4">
    <source>
        <dbReference type="Pfam" id="PF05368"/>
    </source>
</evidence>
<dbReference type="SUPFAM" id="SSF51735">
    <property type="entry name" value="NAD(P)-binding Rossmann-fold domains"/>
    <property type="match status" value="1"/>
</dbReference>
<dbReference type="AlphaFoldDB" id="A0A0D2CTI2"/>
<dbReference type="HOGENOM" id="CLU_044876_3_2_1"/>
<reference evidence="5 6" key="1">
    <citation type="submission" date="2015-01" db="EMBL/GenBank/DDBJ databases">
        <title>The Genome Sequence of Exophiala xenobiotica CBS118157.</title>
        <authorList>
            <consortium name="The Broad Institute Genomics Platform"/>
            <person name="Cuomo C."/>
            <person name="de Hoog S."/>
            <person name="Gorbushina A."/>
            <person name="Stielow B."/>
            <person name="Teixiera M."/>
            <person name="Abouelleil A."/>
            <person name="Chapman S.B."/>
            <person name="Priest M."/>
            <person name="Young S.K."/>
            <person name="Wortman J."/>
            <person name="Nusbaum C."/>
            <person name="Birren B."/>
        </authorList>
    </citation>
    <scope>NUCLEOTIDE SEQUENCE [LARGE SCALE GENOMIC DNA]</scope>
    <source>
        <strain evidence="5 6">CBS 118157</strain>
    </source>
</reference>
<feature type="compositionally biased region" description="Low complexity" evidence="3">
    <location>
        <begin position="46"/>
        <end position="69"/>
    </location>
</feature>
<dbReference type="GeneID" id="25330840"/>
<evidence type="ECO:0000256" key="1">
    <source>
        <dbReference type="ARBA" id="ARBA00022857"/>
    </source>
</evidence>